<protein>
    <submittedName>
        <fullName evidence="2">Uncharacterized protein</fullName>
    </submittedName>
</protein>
<keyword evidence="1" id="KW-1133">Transmembrane helix</keyword>
<evidence type="ECO:0000256" key="1">
    <source>
        <dbReference type="SAM" id="Phobius"/>
    </source>
</evidence>
<sequence>MPPLAKAKAATHIAILAMPRKSPSHRSVQPEDWFAAYFIGATALATVLALLLMLLMLTSAGSLNGDIILQTLLMGLVTLVVSGVLIGILTALPCALFFWLAQRFVWRNVLIYLFSGALAAMPTIPVVASLAPSSFYSDPAEEEPIPDGLQRYLPLAPLLGCSGAFLGLVFWWRSGRHLR</sequence>
<keyword evidence="3" id="KW-1185">Reference proteome</keyword>
<evidence type="ECO:0000313" key="3">
    <source>
        <dbReference type="Proteomes" id="UP000198982"/>
    </source>
</evidence>
<organism evidence="2 3">
    <name type="scientific">Pseudomonas saponiphila</name>
    <dbReference type="NCBI Taxonomy" id="556534"/>
    <lineage>
        <taxon>Bacteria</taxon>
        <taxon>Pseudomonadati</taxon>
        <taxon>Pseudomonadota</taxon>
        <taxon>Gammaproteobacteria</taxon>
        <taxon>Pseudomonadales</taxon>
        <taxon>Pseudomonadaceae</taxon>
        <taxon>Pseudomonas</taxon>
    </lineage>
</organism>
<keyword evidence="1" id="KW-0472">Membrane</keyword>
<feature type="transmembrane region" description="Helical" evidence="1">
    <location>
        <begin position="109"/>
        <end position="132"/>
    </location>
</feature>
<feature type="transmembrane region" description="Helical" evidence="1">
    <location>
        <begin position="67"/>
        <end position="100"/>
    </location>
</feature>
<evidence type="ECO:0000313" key="2">
    <source>
        <dbReference type="EMBL" id="SEC95372.1"/>
    </source>
</evidence>
<accession>A0A1H4WPW5</accession>
<keyword evidence="1" id="KW-0812">Transmembrane</keyword>
<dbReference type="Proteomes" id="UP000198982">
    <property type="component" value="Unassembled WGS sequence"/>
</dbReference>
<dbReference type="EMBL" id="FNTJ01000002">
    <property type="protein sequence ID" value="SEC95372.1"/>
    <property type="molecule type" value="Genomic_DNA"/>
</dbReference>
<name>A0A1H4WPW5_9PSED</name>
<gene>
    <name evidence="2" type="ORF">SAMN05216178_5536</name>
</gene>
<feature type="transmembrane region" description="Helical" evidence="1">
    <location>
        <begin position="152"/>
        <end position="172"/>
    </location>
</feature>
<reference evidence="3" key="1">
    <citation type="submission" date="2016-10" db="EMBL/GenBank/DDBJ databases">
        <authorList>
            <person name="Varghese N."/>
            <person name="Submissions S."/>
        </authorList>
    </citation>
    <scope>NUCLEOTIDE SEQUENCE [LARGE SCALE GENOMIC DNA]</scope>
    <source>
        <strain evidence="3">DSM 9751</strain>
    </source>
</reference>
<feature type="transmembrane region" description="Helical" evidence="1">
    <location>
        <begin position="34"/>
        <end position="55"/>
    </location>
</feature>
<proteinExistence type="predicted"/>
<dbReference type="AlphaFoldDB" id="A0A1H4WPW5"/>